<dbReference type="Proteomes" id="UP000661607">
    <property type="component" value="Unassembled WGS sequence"/>
</dbReference>
<dbReference type="RefSeq" id="WP_192781552.1">
    <property type="nucleotide sequence ID" value="NZ_BAAASY010000032.1"/>
</dbReference>
<accession>A0ABR9KWY7</accession>
<keyword evidence="2" id="KW-1185">Reference proteome</keyword>
<comment type="caution">
    <text evidence="1">The sequence shown here is derived from an EMBL/GenBank/DDBJ whole genome shotgun (WGS) entry which is preliminary data.</text>
</comment>
<gene>
    <name evidence="1" type="ORF">H4W81_009423</name>
</gene>
<reference evidence="1 2" key="1">
    <citation type="submission" date="2020-10" db="EMBL/GenBank/DDBJ databases">
        <title>Sequencing the genomes of 1000 actinobacteria strains.</title>
        <authorList>
            <person name="Klenk H.-P."/>
        </authorList>
    </citation>
    <scope>NUCLEOTIDE SEQUENCE [LARGE SCALE GENOMIC DNA]</scope>
    <source>
        <strain evidence="1 2">DSM 43748</strain>
    </source>
</reference>
<sequence>MGRHLSVPRLPVLASPPEPPAAGEVALFPAPDGTLRQLTAAGQEGRFSAAFRKTLANDFVHGQPGTWAALPGLAVPVQPGLHRLNLLTETISTRGLITDLGFTGPAAVFATTEVVTLQDGTPGSRTLYGDLWDATVHDWTTATESIGGLDTMFLALEPGTVALWVGKGTFRRETTFENDDTLYWQINGADLDTASTDFAHAGERSGKLAALSEERAVLFDWNGTEPGISWRLEAWLYSPTGHPRAGVSLSWYDAQGNRIDGVSDLHPLPAGSWTHYSIEAVAPADTIELYAHIGMEVADGHAAGGVVYVDDCVWSSTGGTVRVNTGAYLQVTPI</sequence>
<evidence type="ECO:0000313" key="1">
    <source>
        <dbReference type="EMBL" id="MBE1566551.1"/>
    </source>
</evidence>
<proteinExistence type="predicted"/>
<name>A0ABR9KWY7_9ACTN</name>
<evidence type="ECO:0008006" key="3">
    <source>
        <dbReference type="Google" id="ProtNLM"/>
    </source>
</evidence>
<protein>
    <recommendedName>
        <fullName evidence="3">DUF1080 domain-containing protein</fullName>
    </recommendedName>
</protein>
<dbReference type="EMBL" id="JADBEF010000002">
    <property type="protein sequence ID" value="MBE1566551.1"/>
    <property type="molecule type" value="Genomic_DNA"/>
</dbReference>
<dbReference type="Gene3D" id="2.60.120.260">
    <property type="entry name" value="Galactose-binding domain-like"/>
    <property type="match status" value="1"/>
</dbReference>
<organism evidence="1 2">
    <name type="scientific">Nonomuraea africana</name>
    <dbReference type="NCBI Taxonomy" id="46171"/>
    <lineage>
        <taxon>Bacteria</taxon>
        <taxon>Bacillati</taxon>
        <taxon>Actinomycetota</taxon>
        <taxon>Actinomycetes</taxon>
        <taxon>Streptosporangiales</taxon>
        <taxon>Streptosporangiaceae</taxon>
        <taxon>Nonomuraea</taxon>
    </lineage>
</organism>
<evidence type="ECO:0000313" key="2">
    <source>
        <dbReference type="Proteomes" id="UP000661607"/>
    </source>
</evidence>